<reference evidence="2" key="1">
    <citation type="submission" date="2017-09" db="EMBL/GenBank/DDBJ databases">
        <title>Depth-based differentiation of microbial function through sediment-hosted aquifers and enrichment of novel symbionts in the deep terrestrial subsurface.</title>
        <authorList>
            <person name="Probst A.J."/>
            <person name="Ladd B."/>
            <person name="Jarett J.K."/>
            <person name="Geller-Mcgrath D.E."/>
            <person name="Sieber C.M.K."/>
            <person name="Emerson J.B."/>
            <person name="Anantharaman K."/>
            <person name="Thomas B.C."/>
            <person name="Malmstrom R."/>
            <person name="Stieglmeier M."/>
            <person name="Klingl A."/>
            <person name="Woyke T."/>
            <person name="Ryan C.M."/>
            <person name="Banfield J.F."/>
        </authorList>
    </citation>
    <scope>NUCLEOTIDE SEQUENCE [LARGE SCALE GENOMIC DNA]</scope>
</reference>
<sequence length="112" mass="13081">MLDIVGSIYQEVCFPLYGLEKVKRSDYILIRDRAKLEYLTTVEKFNCMYCGYGNGLLLYLKEIAGRTEKYWCGITHQKKVGFIARPDQIAADYAKYGDEKDLKEKYGEHRGY</sequence>
<dbReference type="EMBL" id="PFAL01000015">
    <property type="protein sequence ID" value="PIR95626.1"/>
    <property type="molecule type" value="Genomic_DNA"/>
</dbReference>
<gene>
    <name evidence="1" type="ORF">COT93_01700</name>
</gene>
<dbReference type="AlphaFoldDB" id="A0A2H0V949"/>
<protein>
    <submittedName>
        <fullName evidence="1">Uncharacterized protein</fullName>
    </submittedName>
</protein>
<organism evidence="1 2">
    <name type="scientific">Candidatus Falkowbacteria bacterium CG10_big_fil_rev_8_21_14_0_10_37_18</name>
    <dbReference type="NCBI Taxonomy" id="1974562"/>
    <lineage>
        <taxon>Bacteria</taxon>
        <taxon>Candidatus Falkowiibacteriota</taxon>
    </lineage>
</organism>
<proteinExistence type="predicted"/>
<comment type="caution">
    <text evidence="1">The sequence shown here is derived from an EMBL/GenBank/DDBJ whole genome shotgun (WGS) entry which is preliminary data.</text>
</comment>
<accession>A0A2H0V949</accession>
<name>A0A2H0V949_9BACT</name>
<dbReference type="Proteomes" id="UP000229972">
    <property type="component" value="Unassembled WGS sequence"/>
</dbReference>
<evidence type="ECO:0000313" key="2">
    <source>
        <dbReference type="Proteomes" id="UP000229972"/>
    </source>
</evidence>
<evidence type="ECO:0000313" key="1">
    <source>
        <dbReference type="EMBL" id="PIR95626.1"/>
    </source>
</evidence>